<dbReference type="PANTHER" id="PTHR42798">
    <property type="entry name" value="LIPOPROTEIN-RELEASING SYSTEM ATP-BINDING PROTEIN LOLD"/>
    <property type="match status" value="1"/>
</dbReference>
<dbReference type="Gene3D" id="3.40.50.300">
    <property type="entry name" value="P-loop containing nucleotide triphosphate hydrolases"/>
    <property type="match status" value="1"/>
</dbReference>
<keyword evidence="6" id="KW-0067">ATP-binding</keyword>
<reference evidence="12 13" key="1">
    <citation type="submission" date="2017-10" db="EMBL/GenBank/DDBJ databases">
        <title>Draft genome sequences of strains TRE 1, TRE 9, TRE H and TRI 7, isolated from tamarins, belonging to four potential novel Bifidobacterium species.</title>
        <authorList>
            <person name="Mattarelli P."/>
            <person name="Modesto M."/>
            <person name="Puglisi E."/>
            <person name="Morelli L."/>
            <person name="Spezio C."/>
            <person name="Bonetti A."/>
            <person name="Sandri C."/>
        </authorList>
    </citation>
    <scope>NUCLEOTIDE SEQUENCE [LARGE SCALE GENOMIC DNA]</scope>
    <source>
        <strain evidence="13">TRE1</strain>
    </source>
</reference>
<feature type="domain" description="ABC transporter" evidence="11">
    <location>
        <begin position="2"/>
        <end position="240"/>
    </location>
</feature>
<dbReference type="PROSITE" id="PS50893">
    <property type="entry name" value="ABC_TRANSPORTER_2"/>
    <property type="match status" value="1"/>
</dbReference>
<dbReference type="GO" id="GO:0022857">
    <property type="term" value="F:transmembrane transporter activity"/>
    <property type="evidence" value="ECO:0007669"/>
    <property type="project" value="UniProtKB-ARBA"/>
</dbReference>
<sequence length="953" mass="102044">MLQITSISKQYKTGDFIQKALDDVSLNLRDSEFVAILGPSGSGKTTLLNIIGGLDRYDSGDLVINGISTKRYKDRDWDSYRNHTIGFVFQSYNLIPHQSILSNVELALTISGIPKSERRERARKALEQVGLGDHVDKRPNQLSGGQMQRVAIARALVNNPSIVLADEPTGALDSDTSVQIMDLLRDVARDRLVVMVTHNPELAEQYATRIVELRDGTIRSDSDPFEPEPESDAAAKPAVHRTMGRASMSFATSLALSFNNLGTKKARTILTSFAGSIGIIGIALILSISTGVNTYITNIQRDTMTSYPIEIQSQSFDMSSIMKSQMSDAEEGRSASAKTDGIYPDDSGIKQVTSLTSSITKNNLSKFKKYLDDPNSEIHKYVGANGIQYTYDVKFSVYDRDPKGTLVNADGVTVGKSSDTAMSSKMASLGAQSSQNMADIQRTQMSMITGKTDENTAPDSFNEIMPGAKNNQRISKVITDNYEVVKGSWPKARDQVVLVLDQNNKVSLTTLYELGLLPASDYNDMMTKINDGKDVKTDTGRIDYDKALDQTLRLVPAADQYVKNADGTYRYVGDDADEVAKLADKAMKLKIVGVVRPHADSKTTPLAAGIGYTRDLTNYLIDYANDSAIVKAQKASPKRNVLNDLAFSPADDNAKAADAKTYVAGLGVSDKATMARSMLGDSASGASAGSAASANGASAYGTAGASGAAGASAAMGTMSEQQLADQFDAYIAAAPTSTLVKIYDQYVSSGNYDDNLAAFGVVGRDAPTAISIYTDSFDDKNAVGDAISHYNDGVKKADKIVYNDYVGLMMNSVTTIINVISYVLMAFVSVSLIVSSIMIGIITYISVLERTKEIGILRAMGASKRNISQVFNAETGIIGLLAGLIGIGVTLLLLIPGNQLLHHLIGNNDVNAVLPVGGGVILVVLSVVLTLIGGLIPSKKAARQDPATALRTE</sequence>
<evidence type="ECO:0000256" key="4">
    <source>
        <dbReference type="ARBA" id="ARBA00022692"/>
    </source>
</evidence>
<dbReference type="Pfam" id="PF02687">
    <property type="entry name" value="FtsX"/>
    <property type="match status" value="1"/>
</dbReference>
<dbReference type="GO" id="GO:0016887">
    <property type="term" value="F:ATP hydrolysis activity"/>
    <property type="evidence" value="ECO:0007669"/>
    <property type="project" value="InterPro"/>
</dbReference>
<evidence type="ECO:0000259" key="11">
    <source>
        <dbReference type="PROSITE" id="PS50893"/>
    </source>
</evidence>
<comment type="similarity">
    <text evidence="9">Belongs to the ABC transporter superfamily. Macrolide exporter (TC 3.A.1.122) family.</text>
</comment>
<evidence type="ECO:0000256" key="1">
    <source>
        <dbReference type="ARBA" id="ARBA00004429"/>
    </source>
</evidence>
<keyword evidence="4 10" id="KW-0812">Transmembrane</keyword>
<feature type="transmembrane region" description="Helical" evidence="10">
    <location>
        <begin position="915"/>
        <end position="936"/>
    </location>
</feature>
<dbReference type="EMBL" id="PEBI01000001">
    <property type="protein sequence ID" value="PJM73697.1"/>
    <property type="molecule type" value="Genomic_DNA"/>
</dbReference>
<keyword evidence="13" id="KW-1185">Reference proteome</keyword>
<dbReference type="CDD" id="cd03255">
    <property type="entry name" value="ABC_MJ0796_LolCDE_FtsE"/>
    <property type="match status" value="1"/>
</dbReference>
<dbReference type="InterPro" id="IPR027417">
    <property type="entry name" value="P-loop_NTPase"/>
</dbReference>
<dbReference type="GO" id="GO:0005524">
    <property type="term" value="F:ATP binding"/>
    <property type="evidence" value="ECO:0007669"/>
    <property type="project" value="UniProtKB-KW"/>
</dbReference>
<evidence type="ECO:0000256" key="2">
    <source>
        <dbReference type="ARBA" id="ARBA00022448"/>
    </source>
</evidence>
<keyword evidence="5" id="KW-0547">Nucleotide-binding</keyword>
<evidence type="ECO:0000313" key="13">
    <source>
        <dbReference type="Proteomes" id="UP000229095"/>
    </source>
</evidence>
<accession>A0A2M9HA81</accession>
<dbReference type="InterPro" id="IPR003838">
    <property type="entry name" value="ABC3_permease_C"/>
</dbReference>
<feature type="transmembrane region" description="Helical" evidence="10">
    <location>
        <begin position="819"/>
        <end position="848"/>
    </location>
</feature>
<proteinExistence type="inferred from homology"/>
<feature type="transmembrane region" description="Helical" evidence="10">
    <location>
        <begin position="869"/>
        <end position="895"/>
    </location>
</feature>
<gene>
    <name evidence="12" type="ORF">CS006_00425</name>
</gene>
<dbReference type="Pfam" id="PF00005">
    <property type="entry name" value="ABC_tran"/>
    <property type="match status" value="1"/>
</dbReference>
<dbReference type="OrthoDB" id="2079174at2"/>
<keyword evidence="7 10" id="KW-1133">Transmembrane helix</keyword>
<dbReference type="FunFam" id="3.40.50.300:FF:000032">
    <property type="entry name" value="Export ABC transporter ATP-binding protein"/>
    <property type="match status" value="1"/>
</dbReference>
<dbReference type="SMART" id="SM00382">
    <property type="entry name" value="AAA"/>
    <property type="match status" value="1"/>
</dbReference>
<dbReference type="InterPro" id="IPR003593">
    <property type="entry name" value="AAA+_ATPase"/>
</dbReference>
<comment type="subcellular location">
    <subcellularLocation>
        <location evidence="1">Cell inner membrane</location>
        <topology evidence="1">Multi-pass membrane protein</topology>
    </subcellularLocation>
</comment>
<dbReference type="InterPro" id="IPR017871">
    <property type="entry name" value="ABC_transporter-like_CS"/>
</dbReference>
<dbReference type="SUPFAM" id="SSF52540">
    <property type="entry name" value="P-loop containing nucleoside triphosphate hydrolases"/>
    <property type="match status" value="1"/>
</dbReference>
<evidence type="ECO:0000256" key="8">
    <source>
        <dbReference type="ARBA" id="ARBA00023136"/>
    </source>
</evidence>
<keyword evidence="2" id="KW-0813">Transport</keyword>
<evidence type="ECO:0000256" key="5">
    <source>
        <dbReference type="ARBA" id="ARBA00022741"/>
    </source>
</evidence>
<evidence type="ECO:0000256" key="10">
    <source>
        <dbReference type="SAM" id="Phobius"/>
    </source>
</evidence>
<evidence type="ECO:0000256" key="3">
    <source>
        <dbReference type="ARBA" id="ARBA00022475"/>
    </source>
</evidence>
<protein>
    <submittedName>
        <fullName evidence="12">ABC transporter</fullName>
    </submittedName>
</protein>
<feature type="transmembrane region" description="Helical" evidence="10">
    <location>
        <begin position="273"/>
        <end position="296"/>
    </location>
</feature>
<dbReference type="PANTHER" id="PTHR42798:SF6">
    <property type="entry name" value="CELL DIVISION ATP-BINDING PROTEIN FTSE"/>
    <property type="match status" value="1"/>
</dbReference>
<keyword evidence="3" id="KW-1003">Cell membrane</keyword>
<evidence type="ECO:0000313" key="12">
    <source>
        <dbReference type="EMBL" id="PJM73697.1"/>
    </source>
</evidence>
<dbReference type="GO" id="GO:0098796">
    <property type="term" value="C:membrane protein complex"/>
    <property type="evidence" value="ECO:0007669"/>
    <property type="project" value="UniProtKB-ARBA"/>
</dbReference>
<comment type="caution">
    <text evidence="12">The sequence shown here is derived from an EMBL/GenBank/DDBJ whole genome shotgun (WGS) entry which is preliminary data.</text>
</comment>
<dbReference type="AlphaFoldDB" id="A0A2M9HA81"/>
<evidence type="ECO:0000256" key="9">
    <source>
        <dbReference type="ARBA" id="ARBA00038388"/>
    </source>
</evidence>
<dbReference type="InterPro" id="IPR017911">
    <property type="entry name" value="MacB-like_ATP-bd"/>
</dbReference>
<dbReference type="PROSITE" id="PS00211">
    <property type="entry name" value="ABC_TRANSPORTER_1"/>
    <property type="match status" value="1"/>
</dbReference>
<evidence type="ECO:0000256" key="7">
    <source>
        <dbReference type="ARBA" id="ARBA00022989"/>
    </source>
</evidence>
<organism evidence="12 13">
    <name type="scientific">Bifidobacterium primatium</name>
    <dbReference type="NCBI Taxonomy" id="2045438"/>
    <lineage>
        <taxon>Bacteria</taxon>
        <taxon>Bacillati</taxon>
        <taxon>Actinomycetota</taxon>
        <taxon>Actinomycetes</taxon>
        <taxon>Bifidobacteriales</taxon>
        <taxon>Bifidobacteriaceae</taxon>
        <taxon>Bifidobacterium</taxon>
    </lineage>
</organism>
<dbReference type="Proteomes" id="UP000229095">
    <property type="component" value="Unassembled WGS sequence"/>
</dbReference>
<dbReference type="RefSeq" id="WP_100509845.1">
    <property type="nucleotide sequence ID" value="NZ_PEBI01000001.1"/>
</dbReference>
<keyword evidence="8 10" id="KW-0472">Membrane</keyword>
<evidence type="ECO:0000256" key="6">
    <source>
        <dbReference type="ARBA" id="ARBA00022840"/>
    </source>
</evidence>
<name>A0A2M9HA81_9BIFI</name>
<dbReference type="InterPro" id="IPR003439">
    <property type="entry name" value="ABC_transporter-like_ATP-bd"/>
</dbReference>
<dbReference type="GO" id="GO:0005886">
    <property type="term" value="C:plasma membrane"/>
    <property type="evidence" value="ECO:0007669"/>
    <property type="project" value="UniProtKB-SubCell"/>
</dbReference>